<dbReference type="AlphaFoldDB" id="A0A0W8E702"/>
<dbReference type="InterPro" id="IPR036866">
    <property type="entry name" value="RibonucZ/Hydroxyglut_hydro"/>
</dbReference>
<evidence type="ECO:0000259" key="2">
    <source>
        <dbReference type="Pfam" id="PF12706"/>
    </source>
</evidence>
<comment type="caution">
    <text evidence="3">The sequence shown here is derived from an EMBL/GenBank/DDBJ whole genome shotgun (WGS) entry which is preliminary data.</text>
</comment>
<dbReference type="InterPro" id="IPR001279">
    <property type="entry name" value="Metallo-B-lactamas"/>
</dbReference>
<dbReference type="Gene3D" id="3.60.15.10">
    <property type="entry name" value="Ribonuclease Z/Hydroxyacylglutathione hydrolase-like"/>
    <property type="match status" value="1"/>
</dbReference>
<reference evidence="3" key="1">
    <citation type="journal article" date="2015" name="Proc. Natl. Acad. Sci. U.S.A.">
        <title>Networks of energetic and metabolic interactions define dynamics in microbial communities.</title>
        <authorList>
            <person name="Embree M."/>
            <person name="Liu J.K."/>
            <person name="Al-Bassam M.M."/>
            <person name="Zengler K."/>
        </authorList>
    </citation>
    <scope>NUCLEOTIDE SEQUENCE</scope>
</reference>
<dbReference type="Pfam" id="PF12706">
    <property type="entry name" value="Lactamase_B_2"/>
    <property type="match status" value="1"/>
</dbReference>
<gene>
    <name evidence="3" type="ORF">ASZ90_018193</name>
</gene>
<dbReference type="PANTHER" id="PTHR43546">
    <property type="entry name" value="UPF0173 METAL-DEPENDENT HYDROLASE MJ1163-RELATED"/>
    <property type="match status" value="1"/>
</dbReference>
<accession>A0A0W8E702</accession>
<keyword evidence="1" id="KW-0378">Hydrolase</keyword>
<feature type="domain" description="Metallo-beta-lactamase" evidence="2">
    <location>
        <begin position="20"/>
        <end position="212"/>
    </location>
</feature>
<proteinExistence type="predicted"/>
<dbReference type="EMBL" id="LNQE01001849">
    <property type="protein sequence ID" value="KUG04426.1"/>
    <property type="molecule type" value="Genomic_DNA"/>
</dbReference>
<dbReference type="SUPFAM" id="SSF56281">
    <property type="entry name" value="Metallo-hydrolase/oxidoreductase"/>
    <property type="match status" value="1"/>
</dbReference>
<protein>
    <recommendedName>
        <fullName evidence="2">Metallo-beta-lactamase domain-containing protein</fullName>
    </recommendedName>
</protein>
<name>A0A0W8E702_9ZZZZ</name>
<evidence type="ECO:0000313" key="3">
    <source>
        <dbReference type="EMBL" id="KUG04426.1"/>
    </source>
</evidence>
<organism evidence="3">
    <name type="scientific">hydrocarbon metagenome</name>
    <dbReference type="NCBI Taxonomy" id="938273"/>
    <lineage>
        <taxon>unclassified sequences</taxon>
        <taxon>metagenomes</taxon>
        <taxon>ecological metagenomes</taxon>
    </lineage>
</organism>
<dbReference type="PANTHER" id="PTHR43546:SF9">
    <property type="entry name" value="L-ASCORBATE-6-PHOSPHATE LACTONASE ULAG-RELATED"/>
    <property type="match status" value="1"/>
</dbReference>
<dbReference type="InterPro" id="IPR050114">
    <property type="entry name" value="UPF0173_UPF0282_UlaG_hydrolase"/>
</dbReference>
<evidence type="ECO:0000256" key="1">
    <source>
        <dbReference type="ARBA" id="ARBA00022801"/>
    </source>
</evidence>
<sequence>MKIQLIRHATMLIEINGMSILVDPMLSEAGKMAAVPGVANSSANPLVDLPVEPSSLIDTDAILVTHTHRDHFDDAAREYLPSGSLLFCQPTDRAAIMDAGFINVQAIETSHQWNSIRIVRTGGQHGAGSIGQKMGPVSGFLLESKGEPSLYITGDTIWCDEVQKVLEEYQPRIIICFAGAARFSTGGPITMTAEDLLQVSDYAPSAKIIAVHLEAWNHCGLTRDQLKDFVAEKGINEQVYVPYDGEWMNMELQTNL</sequence>
<dbReference type="GO" id="GO:0016787">
    <property type="term" value="F:hydrolase activity"/>
    <property type="evidence" value="ECO:0007669"/>
    <property type="project" value="UniProtKB-KW"/>
</dbReference>